<dbReference type="InterPro" id="IPR054613">
    <property type="entry name" value="Peptidase_S78_dom"/>
</dbReference>
<keyword evidence="6" id="KW-1185">Reference proteome</keyword>
<evidence type="ECO:0000313" key="5">
    <source>
        <dbReference type="EMBL" id="SUO95252.1"/>
    </source>
</evidence>
<keyword evidence="3" id="KW-0378">Hydrolase</keyword>
<gene>
    <name evidence="5" type="ORF">NCTC13337_01178</name>
</gene>
<dbReference type="OrthoDB" id="9804926at2"/>
<dbReference type="Proteomes" id="UP000254601">
    <property type="component" value="Unassembled WGS sequence"/>
</dbReference>
<dbReference type="GO" id="GO:0008233">
    <property type="term" value="F:peptidase activity"/>
    <property type="evidence" value="ECO:0007669"/>
    <property type="project" value="UniProtKB-KW"/>
</dbReference>
<dbReference type="RefSeq" id="WP_072576186.1">
    <property type="nucleotide sequence ID" value="NZ_LWHB01000054.1"/>
</dbReference>
<dbReference type="GO" id="GO:0006508">
    <property type="term" value="P:proteolysis"/>
    <property type="evidence" value="ECO:0007669"/>
    <property type="project" value="UniProtKB-KW"/>
</dbReference>
<reference evidence="5 6" key="1">
    <citation type="submission" date="2018-06" db="EMBL/GenBank/DDBJ databases">
        <authorList>
            <consortium name="Pathogen Informatics"/>
            <person name="Doyle S."/>
        </authorList>
    </citation>
    <scope>NUCLEOTIDE SEQUENCE [LARGE SCALE GENOMIC DNA]</scope>
    <source>
        <strain evidence="5 6">NCTC13337</strain>
    </source>
</reference>
<evidence type="ECO:0000259" key="4">
    <source>
        <dbReference type="Pfam" id="PF04586"/>
    </source>
</evidence>
<protein>
    <submittedName>
        <fullName evidence="5">Phage prohead protease, HK97 family</fullName>
    </submittedName>
</protein>
<dbReference type="SUPFAM" id="SSF50789">
    <property type="entry name" value="Herpes virus serine proteinase, assemblin"/>
    <property type="match status" value="1"/>
</dbReference>
<evidence type="ECO:0000256" key="1">
    <source>
        <dbReference type="ARBA" id="ARBA00022612"/>
    </source>
</evidence>
<proteinExistence type="predicted"/>
<evidence type="ECO:0000256" key="2">
    <source>
        <dbReference type="ARBA" id="ARBA00022670"/>
    </source>
</evidence>
<sequence length="214" mass="23835">MKTKSINFKAEAVKDDGFFSGYCSVFDVVDSYGDAVRKGAYEETIKKWREKGKMPPILWQHDRAKVIGKWINLKEDEHGLYGEGQLFINDIALAKEAHALLKHGAIDGLSIGYSINKWSYDEDNEILELLALDLKEVSVVTFPANEESTITTVKSTLEKGELPSLKEFEKFLREAGFSKSQATAIASHGLRKLLGEPVDNAVVAALNILKSERT</sequence>
<dbReference type="InterPro" id="IPR006433">
    <property type="entry name" value="Prohead_protease"/>
</dbReference>
<organism evidence="5 6">
    <name type="scientific">Suttonella ornithocola</name>
    <dbReference type="NCBI Taxonomy" id="279832"/>
    <lineage>
        <taxon>Bacteria</taxon>
        <taxon>Pseudomonadati</taxon>
        <taxon>Pseudomonadota</taxon>
        <taxon>Gammaproteobacteria</taxon>
        <taxon>Cardiobacteriales</taxon>
        <taxon>Cardiobacteriaceae</taxon>
        <taxon>Suttonella</taxon>
    </lineage>
</organism>
<evidence type="ECO:0000256" key="3">
    <source>
        <dbReference type="ARBA" id="ARBA00022801"/>
    </source>
</evidence>
<dbReference type="NCBIfam" id="TIGR01543">
    <property type="entry name" value="proheadase_HK97"/>
    <property type="match status" value="1"/>
</dbReference>
<dbReference type="Pfam" id="PF04586">
    <property type="entry name" value="Peptidase_S78"/>
    <property type="match status" value="1"/>
</dbReference>
<keyword evidence="1" id="KW-1188">Viral release from host cell</keyword>
<name>A0A380MSH2_9GAMM</name>
<evidence type="ECO:0000313" key="6">
    <source>
        <dbReference type="Proteomes" id="UP000254601"/>
    </source>
</evidence>
<accession>A0A380MSH2</accession>
<dbReference type="EMBL" id="UHIC01000001">
    <property type="protein sequence ID" value="SUO95252.1"/>
    <property type="molecule type" value="Genomic_DNA"/>
</dbReference>
<keyword evidence="2 5" id="KW-0645">Protease</keyword>
<dbReference type="AlphaFoldDB" id="A0A380MSH2"/>
<feature type="domain" description="Prohead serine protease" evidence="4">
    <location>
        <begin position="10"/>
        <end position="160"/>
    </location>
</feature>